<proteinExistence type="predicted"/>
<dbReference type="AlphaFoldDB" id="A0A1V2I4G3"/>
<evidence type="ECO:0000256" key="7">
    <source>
        <dbReference type="ARBA" id="ARBA00023291"/>
    </source>
</evidence>
<name>A0A1V2I4G3_9ACTN</name>
<dbReference type="InterPro" id="IPR051269">
    <property type="entry name" value="Fe-S_cluster_ET"/>
</dbReference>
<evidence type="ECO:0000259" key="9">
    <source>
        <dbReference type="PROSITE" id="PS51379"/>
    </source>
</evidence>
<dbReference type="EMBL" id="MOMC01000058">
    <property type="protein sequence ID" value="ONH25668.1"/>
    <property type="molecule type" value="Genomic_DNA"/>
</dbReference>
<evidence type="ECO:0000256" key="2">
    <source>
        <dbReference type="ARBA" id="ARBA00022448"/>
    </source>
</evidence>
<dbReference type="OrthoDB" id="4741951at2"/>
<comment type="function">
    <text evidence="8">Ferredoxins are iron-sulfur proteins that transfer electrons in a wide variety of metabolic reactions.</text>
</comment>
<dbReference type="STRING" id="1834516.BL253_27085"/>
<dbReference type="PRINTS" id="PR00352">
    <property type="entry name" value="3FE4SFRDOXIN"/>
</dbReference>
<dbReference type="Proteomes" id="UP000188929">
    <property type="component" value="Unassembled WGS sequence"/>
</dbReference>
<dbReference type="RefSeq" id="WP_076820200.1">
    <property type="nucleotide sequence ID" value="NZ_MOMC01000058.1"/>
</dbReference>
<feature type="domain" description="4Fe-4S ferredoxin-type" evidence="9">
    <location>
        <begin position="12"/>
        <end position="40"/>
    </location>
</feature>
<protein>
    <recommendedName>
        <fullName evidence="8">Ferredoxin</fullName>
    </recommendedName>
</protein>
<evidence type="ECO:0000256" key="6">
    <source>
        <dbReference type="ARBA" id="ARBA00023014"/>
    </source>
</evidence>
<dbReference type="PROSITE" id="PS51379">
    <property type="entry name" value="4FE4S_FER_2"/>
    <property type="match status" value="1"/>
</dbReference>
<dbReference type="Gene3D" id="3.30.70.20">
    <property type="match status" value="1"/>
</dbReference>
<accession>A0A1V2I4G3</accession>
<dbReference type="GO" id="GO:0051538">
    <property type="term" value="F:3 iron, 4 sulfur cluster binding"/>
    <property type="evidence" value="ECO:0007669"/>
    <property type="project" value="UniProtKB-KW"/>
</dbReference>
<evidence type="ECO:0000313" key="10">
    <source>
        <dbReference type="EMBL" id="ONH25668.1"/>
    </source>
</evidence>
<dbReference type="GO" id="GO:0009055">
    <property type="term" value="F:electron transfer activity"/>
    <property type="evidence" value="ECO:0007669"/>
    <property type="project" value="UniProtKB-UniRule"/>
</dbReference>
<keyword evidence="5 8" id="KW-0408">Iron</keyword>
<keyword evidence="4 8" id="KW-0249">Electron transport</keyword>
<dbReference type="PANTHER" id="PTHR36923:SF3">
    <property type="entry name" value="FERREDOXIN"/>
    <property type="match status" value="1"/>
</dbReference>
<evidence type="ECO:0000256" key="3">
    <source>
        <dbReference type="ARBA" id="ARBA00022723"/>
    </source>
</evidence>
<evidence type="ECO:0000256" key="1">
    <source>
        <dbReference type="ARBA" id="ARBA00001927"/>
    </source>
</evidence>
<dbReference type="InterPro" id="IPR001080">
    <property type="entry name" value="3Fe4S_ferredoxin"/>
</dbReference>
<sequence>MTGPAPASASDWSVAVDRDQCIGSGICVVYAPDFFTHDDEAKATVIGETGDADLSAVRTAVEACPTGALALLVADTKAADTNAADRKEA</sequence>
<dbReference type="PANTHER" id="PTHR36923">
    <property type="entry name" value="FERREDOXIN"/>
    <property type="match status" value="1"/>
</dbReference>
<evidence type="ECO:0000256" key="4">
    <source>
        <dbReference type="ARBA" id="ARBA00022982"/>
    </source>
</evidence>
<keyword evidence="2 8" id="KW-0813">Transport</keyword>
<keyword evidence="7" id="KW-0003">3Fe-4S</keyword>
<reference evidence="11" key="1">
    <citation type="submission" date="2016-10" db="EMBL/GenBank/DDBJ databases">
        <title>Frankia sp. NRRL B-16386 Genome sequencing.</title>
        <authorList>
            <person name="Ghodhbane-Gtari F."/>
            <person name="Swanson E."/>
            <person name="Gueddou A."/>
            <person name="Hezbri K."/>
            <person name="Ktari K."/>
            <person name="Nouioui I."/>
            <person name="Morris K."/>
            <person name="Simpson S."/>
            <person name="Abebe-Akele F."/>
            <person name="Thomas K."/>
            <person name="Gtari M."/>
            <person name="Tisa L.S."/>
        </authorList>
    </citation>
    <scope>NUCLEOTIDE SEQUENCE [LARGE SCALE GENOMIC DNA]</scope>
    <source>
        <strain evidence="11">NRRL B-16386</strain>
    </source>
</reference>
<dbReference type="GO" id="GO:0005506">
    <property type="term" value="F:iron ion binding"/>
    <property type="evidence" value="ECO:0007669"/>
    <property type="project" value="UniProtKB-UniRule"/>
</dbReference>
<dbReference type="Pfam" id="PF13459">
    <property type="entry name" value="Fer4_15"/>
    <property type="match status" value="1"/>
</dbReference>
<organism evidence="10 11">
    <name type="scientific">Pseudofrankia asymbiotica</name>
    <dbReference type="NCBI Taxonomy" id="1834516"/>
    <lineage>
        <taxon>Bacteria</taxon>
        <taxon>Bacillati</taxon>
        <taxon>Actinomycetota</taxon>
        <taxon>Actinomycetes</taxon>
        <taxon>Frankiales</taxon>
        <taxon>Frankiaceae</taxon>
        <taxon>Pseudofrankia</taxon>
    </lineage>
</organism>
<comment type="caution">
    <text evidence="10">The sequence shown here is derived from an EMBL/GenBank/DDBJ whole genome shotgun (WGS) entry which is preliminary data.</text>
</comment>
<evidence type="ECO:0000256" key="5">
    <source>
        <dbReference type="ARBA" id="ARBA00023004"/>
    </source>
</evidence>
<keyword evidence="6 8" id="KW-0411">Iron-sulfur</keyword>
<evidence type="ECO:0000256" key="8">
    <source>
        <dbReference type="RuleBase" id="RU368020"/>
    </source>
</evidence>
<keyword evidence="3 8" id="KW-0479">Metal-binding</keyword>
<dbReference type="InterPro" id="IPR017896">
    <property type="entry name" value="4Fe4S_Fe-S-bd"/>
</dbReference>
<dbReference type="SUPFAM" id="SSF54862">
    <property type="entry name" value="4Fe-4S ferredoxins"/>
    <property type="match status" value="1"/>
</dbReference>
<keyword evidence="11" id="KW-1185">Reference proteome</keyword>
<gene>
    <name evidence="10" type="ORF">BL253_27085</name>
</gene>
<evidence type="ECO:0000313" key="11">
    <source>
        <dbReference type="Proteomes" id="UP000188929"/>
    </source>
</evidence>
<comment type="cofactor">
    <cofactor evidence="1">
        <name>[3Fe-4S] cluster</name>
        <dbReference type="ChEBI" id="CHEBI:21137"/>
    </cofactor>
</comment>